<proteinExistence type="inferred from homology"/>
<dbReference type="EMBL" id="LT840185">
    <property type="protein sequence ID" value="SMF70845.1"/>
    <property type="molecule type" value="Genomic_DNA"/>
</dbReference>
<evidence type="ECO:0000256" key="4">
    <source>
        <dbReference type="ARBA" id="ARBA00023163"/>
    </source>
</evidence>
<keyword evidence="8" id="KW-1185">Reference proteome</keyword>
<dbReference type="Proteomes" id="UP000192934">
    <property type="component" value="Chromosome I"/>
</dbReference>
<dbReference type="Gene3D" id="1.10.10.10">
    <property type="entry name" value="Winged helix-like DNA-binding domain superfamily/Winged helix DNA-binding domain"/>
    <property type="match status" value="1"/>
</dbReference>
<dbReference type="InterPro" id="IPR013249">
    <property type="entry name" value="RNA_pol_sigma70_r4_t2"/>
</dbReference>
<keyword evidence="2" id="KW-0805">Transcription regulation</keyword>
<dbReference type="SUPFAM" id="SSF88946">
    <property type="entry name" value="Sigma2 domain of RNA polymerase sigma factors"/>
    <property type="match status" value="1"/>
</dbReference>
<dbReference type="NCBIfam" id="TIGR02937">
    <property type="entry name" value="sigma70-ECF"/>
    <property type="match status" value="1"/>
</dbReference>
<reference evidence="8" key="1">
    <citation type="submission" date="2017-04" db="EMBL/GenBank/DDBJ databases">
        <authorList>
            <person name="Varghese N."/>
            <person name="Submissions S."/>
        </authorList>
    </citation>
    <scope>NUCLEOTIDE SEQUENCE [LARGE SCALE GENOMIC DNA]</scope>
    <source>
        <strain evidence="8">Dd16</strain>
    </source>
</reference>
<evidence type="ECO:0000313" key="7">
    <source>
        <dbReference type="EMBL" id="SMF70845.1"/>
    </source>
</evidence>
<keyword evidence="4" id="KW-0804">Transcription</keyword>
<dbReference type="Gene3D" id="1.10.1740.10">
    <property type="match status" value="1"/>
</dbReference>
<dbReference type="GO" id="GO:0003677">
    <property type="term" value="F:DNA binding"/>
    <property type="evidence" value="ECO:0007669"/>
    <property type="project" value="InterPro"/>
</dbReference>
<dbReference type="Pfam" id="PF04542">
    <property type="entry name" value="Sigma70_r2"/>
    <property type="match status" value="1"/>
</dbReference>
<evidence type="ECO:0000256" key="2">
    <source>
        <dbReference type="ARBA" id="ARBA00023015"/>
    </source>
</evidence>
<evidence type="ECO:0000256" key="1">
    <source>
        <dbReference type="ARBA" id="ARBA00010641"/>
    </source>
</evidence>
<dbReference type="STRING" id="941907.SAMN06295910_1958"/>
<dbReference type="InterPro" id="IPR013324">
    <property type="entry name" value="RNA_pol_sigma_r3/r4-like"/>
</dbReference>
<organism evidence="7 8">
    <name type="scientific">Allosphingosinicella indica</name>
    <dbReference type="NCBI Taxonomy" id="941907"/>
    <lineage>
        <taxon>Bacteria</taxon>
        <taxon>Pseudomonadati</taxon>
        <taxon>Pseudomonadota</taxon>
        <taxon>Alphaproteobacteria</taxon>
        <taxon>Sphingomonadales</taxon>
        <taxon>Sphingomonadaceae</taxon>
        <taxon>Allosphingosinicella</taxon>
    </lineage>
</organism>
<gene>
    <name evidence="7" type="ORF">SAMN06295910_1958</name>
</gene>
<dbReference type="InterPro" id="IPR013325">
    <property type="entry name" value="RNA_pol_sigma_r2"/>
</dbReference>
<dbReference type="InterPro" id="IPR007627">
    <property type="entry name" value="RNA_pol_sigma70_r2"/>
</dbReference>
<name>A0A1X7GJS7_9SPHN</name>
<comment type="similarity">
    <text evidence="1">Belongs to the sigma-70 factor family. ECF subfamily.</text>
</comment>
<evidence type="ECO:0000259" key="6">
    <source>
        <dbReference type="Pfam" id="PF08281"/>
    </source>
</evidence>
<keyword evidence="3" id="KW-0731">Sigma factor</keyword>
<dbReference type="InterPro" id="IPR014284">
    <property type="entry name" value="RNA_pol_sigma-70_dom"/>
</dbReference>
<evidence type="ECO:0000259" key="5">
    <source>
        <dbReference type="Pfam" id="PF04542"/>
    </source>
</evidence>
<dbReference type="GO" id="GO:0016987">
    <property type="term" value="F:sigma factor activity"/>
    <property type="evidence" value="ECO:0007669"/>
    <property type="project" value="UniProtKB-KW"/>
</dbReference>
<dbReference type="SUPFAM" id="SSF88659">
    <property type="entry name" value="Sigma3 and sigma4 domains of RNA polymerase sigma factors"/>
    <property type="match status" value="1"/>
</dbReference>
<protein>
    <submittedName>
        <fullName evidence="7">RNA polymerase sigma-70 factor, ECF subfamily</fullName>
    </submittedName>
</protein>
<dbReference type="Pfam" id="PF08281">
    <property type="entry name" value="Sigma70_r4_2"/>
    <property type="match status" value="1"/>
</dbReference>
<dbReference type="AlphaFoldDB" id="A0A1X7GJS7"/>
<dbReference type="InterPro" id="IPR039425">
    <property type="entry name" value="RNA_pol_sigma-70-like"/>
</dbReference>
<evidence type="ECO:0000256" key="3">
    <source>
        <dbReference type="ARBA" id="ARBA00023082"/>
    </source>
</evidence>
<dbReference type="PANTHER" id="PTHR43133">
    <property type="entry name" value="RNA POLYMERASE ECF-TYPE SIGMA FACTO"/>
    <property type="match status" value="1"/>
</dbReference>
<dbReference type="InterPro" id="IPR036388">
    <property type="entry name" value="WH-like_DNA-bd_sf"/>
</dbReference>
<feature type="domain" description="RNA polymerase sigma factor 70 region 4 type 2" evidence="6">
    <location>
        <begin position="122"/>
        <end position="173"/>
    </location>
</feature>
<evidence type="ECO:0000313" key="8">
    <source>
        <dbReference type="Proteomes" id="UP000192934"/>
    </source>
</evidence>
<accession>A0A1X7GJS7</accession>
<dbReference type="GO" id="GO:0006352">
    <property type="term" value="P:DNA-templated transcription initiation"/>
    <property type="evidence" value="ECO:0007669"/>
    <property type="project" value="InterPro"/>
</dbReference>
<sequence length="181" mass="19728">MATGASPFSSISMAGDAGQKRLFAEVTSTCTGLISRVALSFENDPSLRRELIQDILLAIWLALPAFRGEASLKTFVASIAQKRSISHVTRRAREPRQVALPPDLPSAALAPDEIALRNDQRKQLVDAIQLLPIPQREAIVLCLEGFSYAEVAEVLGISINAATLRCQRAKMALKSMMERRG</sequence>
<dbReference type="PANTHER" id="PTHR43133:SF45">
    <property type="entry name" value="RNA POLYMERASE ECF-TYPE SIGMA FACTOR"/>
    <property type="match status" value="1"/>
</dbReference>
<feature type="domain" description="RNA polymerase sigma-70 region 2" evidence="5">
    <location>
        <begin position="33"/>
        <end position="93"/>
    </location>
</feature>